<name>A0AA88JGG0_FICCA</name>
<reference evidence="1" key="1">
    <citation type="submission" date="2023-07" db="EMBL/GenBank/DDBJ databases">
        <title>draft genome sequence of fig (Ficus carica).</title>
        <authorList>
            <person name="Takahashi T."/>
            <person name="Nishimura K."/>
        </authorList>
    </citation>
    <scope>NUCLEOTIDE SEQUENCE</scope>
</reference>
<dbReference type="PANTHER" id="PTHR24121">
    <property type="entry name" value="NO MECHANORECEPTOR POTENTIAL C, ISOFORM D-RELATED"/>
    <property type="match status" value="1"/>
</dbReference>
<dbReference type="SUPFAM" id="SSF48403">
    <property type="entry name" value="Ankyrin repeat"/>
    <property type="match status" value="1"/>
</dbReference>
<dbReference type="InterPro" id="IPR036770">
    <property type="entry name" value="Ankyrin_rpt-contain_sf"/>
</dbReference>
<dbReference type="SMART" id="SM00248">
    <property type="entry name" value="ANK"/>
    <property type="match status" value="3"/>
</dbReference>
<comment type="caution">
    <text evidence="1">The sequence shown here is derived from an EMBL/GenBank/DDBJ whole genome shotgun (WGS) entry which is preliminary data.</text>
</comment>
<dbReference type="Pfam" id="PF12796">
    <property type="entry name" value="Ank_2"/>
    <property type="match status" value="1"/>
</dbReference>
<dbReference type="Proteomes" id="UP001187192">
    <property type="component" value="Unassembled WGS sequence"/>
</dbReference>
<dbReference type="AlphaFoldDB" id="A0AA88JGG0"/>
<dbReference type="Gene3D" id="1.25.40.20">
    <property type="entry name" value="Ankyrin repeat-containing domain"/>
    <property type="match status" value="1"/>
</dbReference>
<keyword evidence="2" id="KW-1185">Reference proteome</keyword>
<protein>
    <submittedName>
        <fullName evidence="1">Uncharacterized protein</fullName>
    </submittedName>
</protein>
<gene>
    <name evidence="1" type="ORF">TIFTF001_052982</name>
</gene>
<sequence>MSSNYSSEGTSMDMLRNKLFKKVMDGKWKEVIEIHEEDRRAYKTKISSLGHTALHLAIAQVKEDVVEKLMMLIMNNERNTNDVDEVVSDAKKILRIQTERGHTPLHIAAARGSTRMCDCIVGIDKSLVLACNKKGETPLFRAVAYGQKRAFHYLHTIAHSVARAEDVDIKLYCCRKDGQSILHNAIIMENF</sequence>
<feature type="non-terminal residue" evidence="1">
    <location>
        <position position="191"/>
    </location>
</feature>
<evidence type="ECO:0000313" key="2">
    <source>
        <dbReference type="Proteomes" id="UP001187192"/>
    </source>
</evidence>
<dbReference type="EMBL" id="BTGU01011860">
    <property type="protein sequence ID" value="GMN73175.1"/>
    <property type="molecule type" value="Genomic_DNA"/>
</dbReference>
<accession>A0AA88JGG0</accession>
<evidence type="ECO:0000313" key="1">
    <source>
        <dbReference type="EMBL" id="GMN73175.1"/>
    </source>
</evidence>
<organism evidence="1 2">
    <name type="scientific">Ficus carica</name>
    <name type="common">Common fig</name>
    <dbReference type="NCBI Taxonomy" id="3494"/>
    <lineage>
        <taxon>Eukaryota</taxon>
        <taxon>Viridiplantae</taxon>
        <taxon>Streptophyta</taxon>
        <taxon>Embryophyta</taxon>
        <taxon>Tracheophyta</taxon>
        <taxon>Spermatophyta</taxon>
        <taxon>Magnoliopsida</taxon>
        <taxon>eudicotyledons</taxon>
        <taxon>Gunneridae</taxon>
        <taxon>Pentapetalae</taxon>
        <taxon>rosids</taxon>
        <taxon>fabids</taxon>
        <taxon>Rosales</taxon>
        <taxon>Moraceae</taxon>
        <taxon>Ficeae</taxon>
        <taxon>Ficus</taxon>
    </lineage>
</organism>
<dbReference type="InterPro" id="IPR002110">
    <property type="entry name" value="Ankyrin_rpt"/>
</dbReference>
<proteinExistence type="predicted"/>
<dbReference type="PANTHER" id="PTHR24121:SF15">
    <property type="entry name" value="ANKYRIN REPEAT PROTEIN"/>
    <property type="match status" value="1"/>
</dbReference>